<feature type="transmembrane region" description="Helical" evidence="1">
    <location>
        <begin position="27"/>
        <end position="45"/>
    </location>
</feature>
<evidence type="ECO:0000313" key="2">
    <source>
        <dbReference type="EMBL" id="PWW14434.1"/>
    </source>
</evidence>
<accession>A0A317QD78</accession>
<gene>
    <name evidence="2" type="ORF">DET45_103126</name>
</gene>
<keyword evidence="1" id="KW-0812">Transmembrane</keyword>
<keyword evidence="1" id="KW-0472">Membrane</keyword>
<dbReference type="Proteomes" id="UP000246964">
    <property type="component" value="Unassembled WGS sequence"/>
</dbReference>
<protein>
    <submittedName>
        <fullName evidence="2">Uncharacterized protein</fullName>
    </submittedName>
</protein>
<evidence type="ECO:0000256" key="1">
    <source>
        <dbReference type="SAM" id="Phobius"/>
    </source>
</evidence>
<dbReference type="EMBL" id="QGTT01000003">
    <property type="protein sequence ID" value="PWW14434.1"/>
    <property type="molecule type" value="Genomic_DNA"/>
</dbReference>
<keyword evidence="1" id="KW-1133">Transmembrane helix</keyword>
<evidence type="ECO:0000313" key="3">
    <source>
        <dbReference type="Proteomes" id="UP000246964"/>
    </source>
</evidence>
<reference evidence="2 3" key="1">
    <citation type="submission" date="2018-05" db="EMBL/GenBank/DDBJ databases">
        <title>Freshwater and sediment microbial communities from various areas in North America, analyzing microbe dynamics in response to fracking.</title>
        <authorList>
            <person name="Lamendella R."/>
        </authorList>
    </citation>
    <scope>NUCLEOTIDE SEQUENCE [LARGE SCALE GENOMIC DNA]</scope>
    <source>
        <strain evidence="2 3">125B1</strain>
    </source>
</reference>
<comment type="caution">
    <text evidence="2">The sequence shown here is derived from an EMBL/GenBank/DDBJ whole genome shotgun (WGS) entry which is preliminary data.</text>
</comment>
<dbReference type="AlphaFoldDB" id="A0A317QD78"/>
<name>A0A317QD78_9GAMM</name>
<sequence length="59" mass="6399">MIYAILILVIGFAAMLSGVWEHNLVTIIVGLVMQAGGAIGFFISWRKAAKQGHINNNDN</sequence>
<dbReference type="OrthoDB" id="6240539at2"/>
<keyword evidence="3" id="KW-1185">Reference proteome</keyword>
<dbReference type="RefSeq" id="WP_110075329.1">
    <property type="nucleotide sequence ID" value="NZ_QGTT01000003.1"/>
</dbReference>
<organism evidence="2 3">
    <name type="scientific">Pseudidiomarina maritima</name>
    <dbReference type="NCBI Taxonomy" id="519453"/>
    <lineage>
        <taxon>Bacteria</taxon>
        <taxon>Pseudomonadati</taxon>
        <taxon>Pseudomonadota</taxon>
        <taxon>Gammaproteobacteria</taxon>
        <taxon>Alteromonadales</taxon>
        <taxon>Idiomarinaceae</taxon>
        <taxon>Pseudidiomarina</taxon>
    </lineage>
</organism>
<proteinExistence type="predicted"/>